<feature type="domain" description="DUF5801" evidence="1">
    <location>
        <begin position="647"/>
        <end position="784"/>
    </location>
</feature>
<feature type="domain" description="DUF5801" evidence="1">
    <location>
        <begin position="979"/>
        <end position="1117"/>
    </location>
</feature>
<dbReference type="Gene3D" id="2.150.10.10">
    <property type="entry name" value="Serralysin-like metalloprotease, C-terminal"/>
    <property type="match status" value="1"/>
</dbReference>
<feature type="domain" description="DUF5801" evidence="1">
    <location>
        <begin position="812"/>
        <end position="949"/>
    </location>
</feature>
<dbReference type="EMBL" id="CP023284">
    <property type="protein sequence ID" value="ATA53788.1"/>
    <property type="molecule type" value="Genomic_DNA"/>
</dbReference>
<gene>
    <name evidence="2" type="ORF">CKY39_11580</name>
</gene>
<dbReference type="Pfam" id="PF00353">
    <property type="entry name" value="HemolysinCabind"/>
    <property type="match status" value="1"/>
</dbReference>
<accession>A0A250DHE2</accession>
<organism evidence="2 3">
    <name type="scientific">Variovorax boronicumulans</name>
    <dbReference type="NCBI Taxonomy" id="436515"/>
    <lineage>
        <taxon>Bacteria</taxon>
        <taxon>Pseudomonadati</taxon>
        <taxon>Pseudomonadota</taxon>
        <taxon>Betaproteobacteria</taxon>
        <taxon>Burkholderiales</taxon>
        <taxon>Comamonadaceae</taxon>
        <taxon>Variovorax</taxon>
    </lineage>
</organism>
<name>A0A250DHE2_9BURK</name>
<dbReference type="GO" id="GO:0005509">
    <property type="term" value="F:calcium ion binding"/>
    <property type="evidence" value="ECO:0007669"/>
    <property type="project" value="InterPro"/>
</dbReference>
<dbReference type="PRINTS" id="PR00313">
    <property type="entry name" value="CABNDNGRPT"/>
</dbReference>
<dbReference type="Proteomes" id="UP000217154">
    <property type="component" value="Chromosome"/>
</dbReference>
<reference evidence="2 3" key="1">
    <citation type="submission" date="2017-09" db="EMBL/GenBank/DDBJ databases">
        <title>The diverse metabolic capabilities of V. boronicumulans make it an excellent choice for continued studies on novel biodegradation.</title>
        <authorList>
            <person name="Sun S."/>
        </authorList>
    </citation>
    <scope>NUCLEOTIDE SEQUENCE [LARGE SCALE GENOMIC DNA]</scope>
    <source>
        <strain evidence="2 3">J1</strain>
    </source>
</reference>
<dbReference type="InterPro" id="IPR011049">
    <property type="entry name" value="Serralysin-like_metalloprot_C"/>
</dbReference>
<proteinExistence type="predicted"/>
<evidence type="ECO:0000313" key="3">
    <source>
        <dbReference type="Proteomes" id="UP000217154"/>
    </source>
</evidence>
<evidence type="ECO:0000259" key="1">
    <source>
        <dbReference type="Pfam" id="PF19116"/>
    </source>
</evidence>
<sequence>MAALNLTAGSTVTLDESANLQNLAATPAAAGDSNDNDISASSLPTAFSTRLTAQGVGTAINAALSGYNGSNTGTNAFTFSVTGTVTDMSFTDANGAPLNGLDSGLNTADGEDIFLYTDATNNNVVYGKTALNVVVFAAYLEETGSPVNGAKIWTVQYEAMSNPDAANADDPIDLTDKAFVSVSQDTEFNLADAPSGQNLFLMFTTGSPTIVDGRISNVSIIATGKDPANQSGANPNSTADDINISTGDTINTSKAGGPTTFGTNSQMITEQEGIRFTFVTGARADVTIPNQDQNEADLESNIDFTGMFGARTADFDVVQLQSGKSAQVKISAFSTAAESGNSFIDGYAGDATVAITSVRVLNSATGAVLETFSAGAEGGLSSSLAISITGGVATITGVVAGQSIEYTTSADHNRVLIENGAALNASGNTHADFDIGGFRLLRSSTATAQIGSQMIFEDDGPSIAVADTAPPDALTVDESALATNASASFADNFTSTPSYGADGAGTVTSTYALSLKTSGADSGLDDVATGNSVFLFLNASGVVEGRQGTDAAAAATGDIVFTVSVNAAGTVTLDQVRAIVHPNIANPDDSKTLAAADLIVLTRTDTITDRDGDPNTGSDFLNIGQTLNFEDDGPSIAVADTAPPDALTVDETALATNASASFADNFSSTPTYGADGAGTTSSAYALSVKSAGIASGLVDTLTNQSVVLTVNAGVVEGRTAISGALVFTVSVDAAGLVTLDQLRAVVHPDATNPDDSKTLAAADLVVLTRTDTITDKDGDQNTGSDFLNIGQALNFEDDGPSIVVADTAPPDTLTVDETALATNASASFADNFSSTPTYGADGAGTTSSAYALSVKSAGVASGLVDTLTNQSVVLTVNAGVVEGRTAISGALVFTVSVDAAGLVTLDQQRAVVHPDATNPDDSKTLAAADLIVLTRTDTVTDKDGDQNTGADFLNIGQALNFEDDGPSITVADTAAADPLTVDETILATNASASFADNFTSTPTYGADGAGTVASAYALSVKSAGVASGLVDTLSNQSVVLTLTAGGVVEGRTAGSGLVVFTVSVNAAGLITLDQQRAVVHPDAANPDDSKTLSAADLVVLTRTDTITDKDGDQNTGSDFLNIGQALNFEDDGPTIVARTDLIYANTSNPSPGGTGTFDYEIGADARSSYSVSNSDFSAITLTGTVGNAAITSPTVTWTSETATGASFAVSFSYKPDPGSATTTNATGTLSFDKVNGTYSLALNAPIAGFNTVSTGQALGFTGYTVGTSTVDQTQPDVSVAQLSSNFFVQFTGYSEPGGGTGANNIQAIAPAAPLGTANGTAFVNGELFKQAGTWVSVSNLANGVAGDTIQQGEVLDLDFFAANPFGFTTATPTTQAAGMFLKFDGIGSEDLVLVLKLVDPDDGSRTTKAIIIDNADIIKSGGTIPAPYSISLDNNDGAVIIESNDFNTGTENYVIEGAQLLVSTEGVTGTAINLNALTGAGGNSTTLQEFSGTPGTANPEAATSDNDVIKISDIGFVTLNSGQLDANLQFSLAVKDADGDATATQVLDVGIVGGTAFTGGADNEAIQGSAGNDTLNGGGGNDTLTGGLGKDSLTGGDGNDIYDFNAVAESAAGANRDVVSGFMSGADTLDLSGIDAISGNANADDAFSYLGDAAFTNVAGQLRFDVATQTLQADIDGNGTADFEVQLVGVVAPPPLDDFFM</sequence>
<dbReference type="PROSITE" id="PS00330">
    <property type="entry name" value="HEMOLYSIN_CALCIUM"/>
    <property type="match status" value="2"/>
</dbReference>
<dbReference type="InterPro" id="IPR043824">
    <property type="entry name" value="DUF5801"/>
</dbReference>
<dbReference type="RefSeq" id="WP_095744550.1">
    <property type="nucleotide sequence ID" value="NZ_CP023284.1"/>
</dbReference>
<dbReference type="Pfam" id="PF19116">
    <property type="entry name" value="DUF5801"/>
    <property type="match status" value="4"/>
</dbReference>
<protein>
    <recommendedName>
        <fullName evidence="1">DUF5801 domain-containing protein</fullName>
    </recommendedName>
</protein>
<dbReference type="KEGG" id="vbo:CKY39_11580"/>
<dbReference type="SUPFAM" id="SSF51120">
    <property type="entry name" value="beta-Roll"/>
    <property type="match status" value="1"/>
</dbReference>
<dbReference type="InterPro" id="IPR018511">
    <property type="entry name" value="Hemolysin-typ_Ca-bd_CS"/>
</dbReference>
<feature type="domain" description="DUF5801" evidence="1">
    <location>
        <begin position="474"/>
        <end position="618"/>
    </location>
</feature>
<dbReference type="InterPro" id="IPR001343">
    <property type="entry name" value="Hemolysn_Ca-bd"/>
</dbReference>
<evidence type="ECO:0000313" key="2">
    <source>
        <dbReference type="EMBL" id="ATA53788.1"/>
    </source>
</evidence>